<name>A0ABN1A8R3_9BACI</name>
<organism evidence="7 8">
    <name type="scientific">Alkalibacillus silvisoli</name>
    <dbReference type="NCBI Taxonomy" id="392823"/>
    <lineage>
        <taxon>Bacteria</taxon>
        <taxon>Bacillati</taxon>
        <taxon>Bacillota</taxon>
        <taxon>Bacilli</taxon>
        <taxon>Bacillales</taxon>
        <taxon>Bacillaceae</taxon>
        <taxon>Alkalibacillus</taxon>
    </lineage>
</organism>
<evidence type="ECO:0000256" key="1">
    <source>
        <dbReference type="ARBA" id="ARBA00022490"/>
    </source>
</evidence>
<dbReference type="EMBL" id="BAAACZ010000028">
    <property type="protein sequence ID" value="GAA0470403.1"/>
    <property type="molecule type" value="Genomic_DNA"/>
</dbReference>
<dbReference type="InterPro" id="IPR036604">
    <property type="entry name" value="PurS-like_sf"/>
</dbReference>
<keyword evidence="5 6" id="KW-0067">ATP-binding</keyword>
<dbReference type="Gene3D" id="3.30.1280.10">
    <property type="entry name" value="Phosphoribosylformylglycinamidine synthase subunit PurS"/>
    <property type="match status" value="1"/>
</dbReference>
<accession>A0ABN1A8R3</accession>
<sequence>MIKKRGAKVMIKVKVYVTLKAGVLDPQGKAIEQALEAMDVDNVEGMRVGKYMEFNLEPKANQSVDEQVTYMCEQLLSNPVIEDYRYETEEVIVR</sequence>
<keyword evidence="4 6" id="KW-0658">Purine biosynthesis</keyword>
<comment type="similarity">
    <text evidence="6">Belongs to the PurS family.</text>
</comment>
<proteinExistence type="inferred from homology"/>
<comment type="subunit">
    <text evidence="6">Part of the FGAM synthase complex composed of 1 PurL, 1 PurQ and 2 PurS subunits.</text>
</comment>
<dbReference type="EC" id="6.3.5.3" evidence="6"/>
<keyword evidence="8" id="KW-1185">Reference proteome</keyword>
<dbReference type="NCBIfam" id="NF004630">
    <property type="entry name" value="PRK05974.1"/>
    <property type="match status" value="1"/>
</dbReference>
<dbReference type="NCBIfam" id="TIGR00302">
    <property type="entry name" value="phosphoribosylformylglycinamidine synthase subunit PurS"/>
    <property type="match status" value="1"/>
</dbReference>
<keyword evidence="3 6" id="KW-0547">Nucleotide-binding</keyword>
<protein>
    <recommendedName>
        <fullName evidence="6">Phosphoribosylformylglycinamidine synthase subunit PurS</fullName>
        <shortName evidence="6">FGAM synthase</shortName>
        <ecNumber evidence="6">6.3.5.3</ecNumber>
    </recommendedName>
    <alternativeName>
        <fullName evidence="6">Formylglycinamide ribonucleotide amidotransferase subunit III</fullName>
        <shortName evidence="6">FGAR amidotransferase III</shortName>
        <shortName evidence="6">FGAR-AT III</shortName>
    </alternativeName>
    <alternativeName>
        <fullName evidence="6">Phosphoribosylformylglycinamidine synthase subunit III</fullName>
    </alternativeName>
</protein>
<keyword evidence="2 6" id="KW-0436">Ligase</keyword>
<dbReference type="PANTHER" id="PTHR34696">
    <property type="entry name" value="PHOSPHORIBOSYLFORMYLGLYCINAMIDINE SYNTHASE SUBUNIT PURS"/>
    <property type="match status" value="1"/>
</dbReference>
<dbReference type="SUPFAM" id="SSF82697">
    <property type="entry name" value="PurS-like"/>
    <property type="match status" value="1"/>
</dbReference>
<evidence type="ECO:0000256" key="5">
    <source>
        <dbReference type="ARBA" id="ARBA00022840"/>
    </source>
</evidence>
<dbReference type="HAMAP" id="MF_01926">
    <property type="entry name" value="PurS"/>
    <property type="match status" value="1"/>
</dbReference>
<comment type="catalytic activity">
    <reaction evidence="6">
        <text>N(2)-formyl-N(1)-(5-phospho-beta-D-ribosyl)glycinamide + L-glutamine + ATP + H2O = 2-formamido-N(1)-(5-O-phospho-beta-D-ribosyl)acetamidine + L-glutamate + ADP + phosphate + H(+)</text>
        <dbReference type="Rhea" id="RHEA:17129"/>
        <dbReference type="ChEBI" id="CHEBI:15377"/>
        <dbReference type="ChEBI" id="CHEBI:15378"/>
        <dbReference type="ChEBI" id="CHEBI:29985"/>
        <dbReference type="ChEBI" id="CHEBI:30616"/>
        <dbReference type="ChEBI" id="CHEBI:43474"/>
        <dbReference type="ChEBI" id="CHEBI:58359"/>
        <dbReference type="ChEBI" id="CHEBI:147286"/>
        <dbReference type="ChEBI" id="CHEBI:147287"/>
        <dbReference type="ChEBI" id="CHEBI:456216"/>
        <dbReference type="EC" id="6.3.5.3"/>
    </reaction>
</comment>
<keyword evidence="1 6" id="KW-0963">Cytoplasm</keyword>
<evidence type="ECO:0000256" key="3">
    <source>
        <dbReference type="ARBA" id="ARBA00022741"/>
    </source>
</evidence>
<dbReference type="Pfam" id="PF02700">
    <property type="entry name" value="PurS"/>
    <property type="match status" value="1"/>
</dbReference>
<evidence type="ECO:0000256" key="6">
    <source>
        <dbReference type="HAMAP-Rule" id="MF_01926"/>
    </source>
</evidence>
<gene>
    <name evidence="6 7" type="primary">purS</name>
    <name evidence="7" type="ORF">GCM10008935_27880</name>
</gene>
<evidence type="ECO:0000313" key="8">
    <source>
        <dbReference type="Proteomes" id="UP001500740"/>
    </source>
</evidence>
<evidence type="ECO:0000256" key="2">
    <source>
        <dbReference type="ARBA" id="ARBA00022598"/>
    </source>
</evidence>
<evidence type="ECO:0000256" key="4">
    <source>
        <dbReference type="ARBA" id="ARBA00022755"/>
    </source>
</evidence>
<evidence type="ECO:0000313" key="7">
    <source>
        <dbReference type="EMBL" id="GAA0470403.1"/>
    </source>
</evidence>
<comment type="pathway">
    <text evidence="6">Purine metabolism; IMP biosynthesis via de novo pathway; 5-amino-1-(5-phospho-D-ribosyl)imidazole from N(2)-formyl-N(1)-(5-phospho-D-ribosyl)glycinamide: step 1/2.</text>
</comment>
<comment type="caution">
    <text evidence="7">The sequence shown here is derived from an EMBL/GenBank/DDBJ whole genome shotgun (WGS) entry which is preliminary data.</text>
</comment>
<dbReference type="PANTHER" id="PTHR34696:SF1">
    <property type="entry name" value="PHOSPHORIBOSYLFORMYLGLYCINAMIDINE SYNTHASE SUBUNIT PURS"/>
    <property type="match status" value="1"/>
</dbReference>
<comment type="function">
    <text evidence="6">Part of the phosphoribosylformylglycinamidine synthase complex involved in the purines biosynthetic pathway. Catalyzes the ATP-dependent conversion of formylglycinamide ribonucleotide (FGAR) and glutamine to yield formylglycinamidine ribonucleotide (FGAM) and glutamate. The FGAM synthase complex is composed of three subunits. PurQ produces an ammonia molecule by converting glutamine to glutamate. PurL transfers the ammonia molecule to FGAR to form FGAM in an ATP-dependent manner. PurS interacts with PurQ and PurL and is thought to assist in the transfer of the ammonia molecule from PurQ to PurL.</text>
</comment>
<comment type="subcellular location">
    <subcellularLocation>
        <location evidence="6">Cytoplasm</location>
    </subcellularLocation>
</comment>
<dbReference type="InterPro" id="IPR003850">
    <property type="entry name" value="PurS"/>
</dbReference>
<reference evidence="7 8" key="1">
    <citation type="journal article" date="2019" name="Int. J. Syst. Evol. Microbiol.">
        <title>The Global Catalogue of Microorganisms (GCM) 10K type strain sequencing project: providing services to taxonomists for standard genome sequencing and annotation.</title>
        <authorList>
            <consortium name="The Broad Institute Genomics Platform"/>
            <consortium name="The Broad Institute Genome Sequencing Center for Infectious Disease"/>
            <person name="Wu L."/>
            <person name="Ma J."/>
        </authorList>
    </citation>
    <scope>NUCLEOTIDE SEQUENCE [LARGE SCALE GENOMIC DNA]</scope>
    <source>
        <strain evidence="7 8">JCM 14193</strain>
    </source>
</reference>
<dbReference type="Proteomes" id="UP001500740">
    <property type="component" value="Unassembled WGS sequence"/>
</dbReference>